<dbReference type="EMBL" id="JBEPMP010000001">
    <property type="protein sequence ID" value="MET3727714.1"/>
    <property type="molecule type" value="Genomic_DNA"/>
</dbReference>
<dbReference type="Pfam" id="PF13242">
    <property type="entry name" value="Hydrolase_like"/>
    <property type="match status" value="1"/>
</dbReference>
<dbReference type="Gene3D" id="3.40.50.1000">
    <property type="entry name" value="HAD superfamily/HAD-like"/>
    <property type="match status" value="1"/>
</dbReference>
<dbReference type="PANTHER" id="PTHR19288:SF25">
    <property type="entry name" value="PHOSPHATIDYLGLYCEROPHOSPHATASE GEP4, MITOCHONDRIAL"/>
    <property type="match status" value="1"/>
</dbReference>
<dbReference type="NCBIfam" id="TIGR01549">
    <property type="entry name" value="HAD-SF-IA-v1"/>
    <property type="match status" value="1"/>
</dbReference>
<name>A0ABV2LGJ6_9BACL</name>
<dbReference type="InterPro" id="IPR010021">
    <property type="entry name" value="PGPP1/Gep4"/>
</dbReference>
<reference evidence="1 2" key="1">
    <citation type="submission" date="2024-06" db="EMBL/GenBank/DDBJ databases">
        <title>Genomic Encyclopedia of Type Strains, Phase IV (KMG-IV): sequencing the most valuable type-strain genomes for metagenomic binning, comparative biology and taxonomic classification.</title>
        <authorList>
            <person name="Goeker M."/>
        </authorList>
    </citation>
    <scope>NUCLEOTIDE SEQUENCE [LARGE SCALE GENOMIC DNA]</scope>
    <source>
        <strain evidence="1 2">DSM 100124</strain>
    </source>
</reference>
<dbReference type="CDD" id="cd16416">
    <property type="entry name" value="HAD_BsYqeG-like"/>
    <property type="match status" value="1"/>
</dbReference>
<dbReference type="InterPro" id="IPR036412">
    <property type="entry name" value="HAD-like_sf"/>
</dbReference>
<evidence type="ECO:0000313" key="2">
    <source>
        <dbReference type="Proteomes" id="UP001549097"/>
    </source>
</evidence>
<keyword evidence="2" id="KW-1185">Reference proteome</keyword>
<accession>A0ABV2LGJ6</accession>
<dbReference type="RefSeq" id="WP_144698934.1">
    <property type="nucleotide sequence ID" value="NZ_JAEACF010000001.1"/>
</dbReference>
<dbReference type="InterPro" id="IPR023214">
    <property type="entry name" value="HAD_sf"/>
</dbReference>
<protein>
    <submittedName>
        <fullName evidence="1">HAD superfamily phosphatase (TIGR01668 family)</fullName>
    </submittedName>
</protein>
<organism evidence="1 2">
    <name type="scientific">Fictibacillus halophilus</name>
    <dbReference type="NCBI Taxonomy" id="1610490"/>
    <lineage>
        <taxon>Bacteria</taxon>
        <taxon>Bacillati</taxon>
        <taxon>Bacillota</taxon>
        <taxon>Bacilli</taxon>
        <taxon>Bacillales</taxon>
        <taxon>Fictibacillaceae</taxon>
        <taxon>Fictibacillus</taxon>
    </lineage>
</organism>
<dbReference type="Proteomes" id="UP001549097">
    <property type="component" value="Unassembled WGS sequence"/>
</dbReference>
<dbReference type="InterPro" id="IPR006549">
    <property type="entry name" value="HAD-SF_hydro_IIIA"/>
</dbReference>
<sequence>MLKHFLPDQHVQNILDITPEMLVERGVKGIITDLDNTLVEWDRPEATPELIEWFTSIKEKGILITIVSNNTQHRVKSFSDPVGIPFIYSARKPMTKAFKRALKDMKLKNEQVVVIGDQLLTDVLGGNRLGLHTILVVPVASSDGTWTRFNRKIERIILSWMKRKGMLHWEE</sequence>
<gene>
    <name evidence="1" type="ORF">ABID52_001295</name>
</gene>
<dbReference type="InterPro" id="IPR006439">
    <property type="entry name" value="HAD-SF_hydro_IA"/>
</dbReference>
<dbReference type="NCBIfam" id="TIGR01662">
    <property type="entry name" value="HAD-SF-IIIA"/>
    <property type="match status" value="1"/>
</dbReference>
<comment type="caution">
    <text evidence="1">The sequence shown here is derived from an EMBL/GenBank/DDBJ whole genome shotgun (WGS) entry which is preliminary data.</text>
</comment>
<proteinExistence type="predicted"/>
<dbReference type="PANTHER" id="PTHR19288">
    <property type="entry name" value="4-NITROPHENYLPHOSPHATASE-RELATED"/>
    <property type="match status" value="1"/>
</dbReference>
<evidence type="ECO:0000313" key="1">
    <source>
        <dbReference type="EMBL" id="MET3727714.1"/>
    </source>
</evidence>
<dbReference type="NCBIfam" id="TIGR01668">
    <property type="entry name" value="YqeG_hyp_ppase"/>
    <property type="match status" value="1"/>
</dbReference>
<dbReference type="SUPFAM" id="SSF56784">
    <property type="entry name" value="HAD-like"/>
    <property type="match status" value="1"/>
</dbReference>